<dbReference type="Gene3D" id="3.40.50.300">
    <property type="entry name" value="P-loop containing nucleotide triphosphate hydrolases"/>
    <property type="match status" value="1"/>
</dbReference>
<feature type="domain" description="AAA" evidence="3">
    <location>
        <begin position="184"/>
        <end position="333"/>
    </location>
</feature>
<evidence type="ECO:0000256" key="2">
    <source>
        <dbReference type="ARBA" id="ARBA00022840"/>
    </source>
</evidence>
<dbReference type="SUPFAM" id="SSF52172">
    <property type="entry name" value="CheY-like"/>
    <property type="match status" value="1"/>
</dbReference>
<dbReference type="Pfam" id="PF13614">
    <property type="entry name" value="AAA_31"/>
    <property type="match status" value="1"/>
</dbReference>
<dbReference type="Proteomes" id="UP000296374">
    <property type="component" value="Plasmid unnamed7"/>
</dbReference>
<evidence type="ECO:0000313" key="5">
    <source>
        <dbReference type="Proteomes" id="UP000296374"/>
    </source>
</evidence>
<dbReference type="InterPro" id="IPR027417">
    <property type="entry name" value="P-loop_NTPase"/>
</dbReference>
<dbReference type="PANTHER" id="PTHR43384:SF6">
    <property type="entry name" value="SEPTUM SITE-DETERMINING PROTEIN MIND HOMOLOG, CHLOROPLASTIC"/>
    <property type="match status" value="1"/>
</dbReference>
<dbReference type="PANTHER" id="PTHR43384">
    <property type="entry name" value="SEPTUM SITE-DETERMINING PROTEIN MIND HOMOLOG, CHLOROPLASTIC-RELATED"/>
    <property type="match status" value="1"/>
</dbReference>
<dbReference type="InterPro" id="IPR011006">
    <property type="entry name" value="CheY-like_superfamily"/>
</dbReference>
<keyword evidence="1" id="KW-0547">Nucleotide-binding</keyword>
<keyword evidence="4" id="KW-0614">Plasmid</keyword>
<dbReference type="InterPro" id="IPR025669">
    <property type="entry name" value="AAA_dom"/>
</dbReference>
<proteinExistence type="predicted"/>
<dbReference type="GO" id="GO:0005524">
    <property type="term" value="F:ATP binding"/>
    <property type="evidence" value="ECO:0007669"/>
    <property type="project" value="UniProtKB-KW"/>
</dbReference>
<dbReference type="GO" id="GO:0009898">
    <property type="term" value="C:cytoplasmic side of plasma membrane"/>
    <property type="evidence" value="ECO:0007669"/>
    <property type="project" value="TreeGrafter"/>
</dbReference>
<evidence type="ECO:0000256" key="1">
    <source>
        <dbReference type="ARBA" id="ARBA00022741"/>
    </source>
</evidence>
<evidence type="ECO:0000259" key="3">
    <source>
        <dbReference type="Pfam" id="PF13614"/>
    </source>
</evidence>
<dbReference type="GO" id="GO:0016887">
    <property type="term" value="F:ATP hydrolysis activity"/>
    <property type="evidence" value="ECO:0007669"/>
    <property type="project" value="TreeGrafter"/>
</dbReference>
<dbReference type="AlphaFoldDB" id="A0A4Y5SQB5"/>
<dbReference type="EMBL" id="CP040758">
    <property type="protein sequence ID" value="QDA35690.1"/>
    <property type="molecule type" value="Genomic_DNA"/>
</dbReference>
<gene>
    <name evidence="4" type="ORF">E4191_16060</name>
</gene>
<keyword evidence="2" id="KW-0067">ATP-binding</keyword>
<dbReference type="GO" id="GO:0005829">
    <property type="term" value="C:cytosol"/>
    <property type="evidence" value="ECO:0007669"/>
    <property type="project" value="TreeGrafter"/>
</dbReference>
<dbReference type="SUPFAM" id="SSF52540">
    <property type="entry name" value="P-loop containing nucleoside triphosphate hydrolases"/>
    <property type="match status" value="1"/>
</dbReference>
<dbReference type="InterPro" id="IPR050625">
    <property type="entry name" value="ParA/MinD_ATPase"/>
</dbReference>
<name>A0A4Y5SQB5_9RHOB</name>
<organism evidence="4 5">
    <name type="scientific">Paracoccus liaowanqingii</name>
    <dbReference type="NCBI Taxonomy" id="2560053"/>
    <lineage>
        <taxon>Bacteria</taxon>
        <taxon>Pseudomonadati</taxon>
        <taxon>Pseudomonadota</taxon>
        <taxon>Alphaproteobacteria</taxon>
        <taxon>Rhodobacterales</taxon>
        <taxon>Paracoccaceae</taxon>
        <taxon>Paracoccus</taxon>
    </lineage>
</organism>
<dbReference type="RefSeq" id="WP_139615521.1">
    <property type="nucleotide sequence ID" value="NZ_CP040758.1"/>
</dbReference>
<reference evidence="5" key="1">
    <citation type="submission" date="2019-05" db="EMBL/GenBank/DDBJ databases">
        <title>Tamlana fucoidanivorans sp. nov., isolated from the surface of algae collected from Fujian province in China.</title>
        <authorList>
            <person name="Li J."/>
        </authorList>
    </citation>
    <scope>NUCLEOTIDE SEQUENCE [LARGE SCALE GENOMIC DNA]</scope>
    <source>
        <strain evidence="5">2251</strain>
        <plasmid evidence="5">unnamed7</plasmid>
    </source>
</reference>
<dbReference type="Gene3D" id="3.40.50.2300">
    <property type="match status" value="1"/>
</dbReference>
<accession>A0A4Y5SQB5</accession>
<geneLocation type="plasmid" evidence="4 5">
    <name>unnamed7</name>
</geneLocation>
<evidence type="ECO:0000313" key="4">
    <source>
        <dbReference type="EMBL" id="QDA35690.1"/>
    </source>
</evidence>
<protein>
    <submittedName>
        <fullName evidence="4">CtpF protein</fullName>
    </submittedName>
</protein>
<sequence length="441" mass="47190">MMNVTAGLQTVRPADHCPGEPDAADVDLAPCIASGKQAVPDVPPQPLGRVPYITLQAFSETPGFVASVDQAARDRRLSRADVTVTSGGLRGAVECFAQATTPDLLLIETGVHGEALFQQLDALAEVCDANSKVVLVGGVNDVSLYRQLLERGIADYLVAPAGALSLIDVVLRLFPQDETARLGKVLAFVGTKGGAGSSTVAQNTAWSLAKSGTKVLLADLDVQFGTAALSYNIDAPVGFAEQLAGAERLDDALFERLLHKHSPNLSVLAGATASRDVVPPSLEVLDRIVDRARATFPFVILDLPHEWTPWVRQALMSADEVIVTAEPDLANLRNARRVFDLLKATRLNDADPLLVLNRVGVPRRDEIKAEEFAATLETQLRAKLAFAPKAFGKAASSGRMIAEISTAAGQPFMQLAQLLSGKAPPRQTRRFLGWRRADEQV</sequence>
<dbReference type="GO" id="GO:0051782">
    <property type="term" value="P:negative regulation of cell division"/>
    <property type="evidence" value="ECO:0007669"/>
    <property type="project" value="TreeGrafter"/>
</dbReference>
<dbReference type="KEGG" id="plia:E4191_16060"/>